<dbReference type="InterPro" id="IPR004634">
    <property type="entry name" value="Pept_S49_pIV"/>
</dbReference>
<evidence type="ECO:0000256" key="4">
    <source>
        <dbReference type="ARBA" id="ARBA00022801"/>
    </source>
</evidence>
<dbReference type="Gene3D" id="3.90.226.10">
    <property type="entry name" value="2-enoyl-CoA Hydratase, Chain A, domain 1"/>
    <property type="match status" value="4"/>
</dbReference>
<evidence type="ECO:0000256" key="5">
    <source>
        <dbReference type="ARBA" id="ARBA00022825"/>
    </source>
</evidence>
<evidence type="ECO:0000313" key="9">
    <source>
        <dbReference type="EMBL" id="NUZ04160.1"/>
    </source>
</evidence>
<feature type="domain" description="Peptidase S49" evidence="8">
    <location>
        <begin position="135"/>
        <end position="291"/>
    </location>
</feature>
<dbReference type="InterPro" id="IPR047217">
    <property type="entry name" value="S49_SppA_67K_type_N"/>
</dbReference>
<accession>A0A7Y6TUN2</accession>
<protein>
    <submittedName>
        <fullName evidence="9">Signal peptide peptidase SppA</fullName>
    </submittedName>
</protein>
<dbReference type="InterPro" id="IPR002142">
    <property type="entry name" value="Peptidase_S49"/>
</dbReference>
<comment type="caution">
    <text evidence="9">The sequence shown here is derived from an EMBL/GenBank/DDBJ whole genome shotgun (WGS) entry which is preliminary data.</text>
</comment>
<keyword evidence="10" id="KW-1185">Reference proteome</keyword>
<name>A0A7Y6TUN2_9BURK</name>
<dbReference type="Proteomes" id="UP000529637">
    <property type="component" value="Unassembled WGS sequence"/>
</dbReference>
<dbReference type="InterPro" id="IPR047272">
    <property type="entry name" value="S49_SppA_C"/>
</dbReference>
<feature type="domain" description="Peptidase S49" evidence="8">
    <location>
        <begin position="388"/>
        <end position="538"/>
    </location>
</feature>
<sequence>MPSSKPGRIRRWFGALWWFLDAGRRVAFTLLFWLIVLLILIGLVQGGPPALADRTALVLDLEGPISEQTIGNVRSTALDQLRGGRVKSVRLRDVLEVLDRAAADPKIARVVLLLDEMQGTGLASLHEIGAAIDRFKSTGKQVVAWGSGYDQRQYYLAARANEVYMHPMGALRLEGYGRHRNYYRDALDKLGISVNLLRVGTYKNAAEPFVASQPSPESLEADAALYGSMWTIYTADVERARRLPAGAIARSIEEAPERLMSAGGDQGRAALADKLVDGLKTRDELGALMRERGAADAQGKTFAQVSFESYLARIKPAVGGDAVGVVVAEGDIVDGSAPAGTIGGLSTSALIRQARDDRSIKALVLRVNSPGGSVFGSELVRRELELTRRAGKPVVVSMGDVAASGGYWISTASDEVIADPGTITGSIGVFALLPTAERAFDRLGIQRAGVTTTWLRDAGDPRLPLDPRYAALVQTTIDHVYAEFVGKVAAARKSTPAAIDTVAQGRVWTGAQAKERGLVDRLGGLSDALRAAAQRAKLPADARVTWIEREPGKLARALSLLNGGIAELVGGPLGPLFGAETIAPAAAREVVRDLGWLGELTEQRKAYSAVTHCLCGP</sequence>
<reference evidence="9 10" key="1">
    <citation type="submission" date="2020-06" db="EMBL/GenBank/DDBJ databases">
        <title>Schlegella sp. ID0723 isolated from air conditioner.</title>
        <authorList>
            <person name="Kim D.Y."/>
            <person name="Kim D.-U."/>
        </authorList>
    </citation>
    <scope>NUCLEOTIDE SEQUENCE [LARGE SCALE GENOMIC DNA]</scope>
    <source>
        <strain evidence="9 10">ID0723</strain>
    </source>
</reference>
<dbReference type="Pfam" id="PF01343">
    <property type="entry name" value="Peptidase_S49"/>
    <property type="match status" value="2"/>
</dbReference>
<evidence type="ECO:0000256" key="2">
    <source>
        <dbReference type="ARBA" id="ARBA00008683"/>
    </source>
</evidence>
<evidence type="ECO:0000256" key="1">
    <source>
        <dbReference type="ARBA" id="ARBA00004370"/>
    </source>
</evidence>
<dbReference type="CDD" id="cd07018">
    <property type="entry name" value="S49_SppA_67K_type"/>
    <property type="match status" value="1"/>
</dbReference>
<dbReference type="GO" id="GO:0008236">
    <property type="term" value="F:serine-type peptidase activity"/>
    <property type="evidence" value="ECO:0007669"/>
    <property type="project" value="UniProtKB-KW"/>
</dbReference>
<dbReference type="CDD" id="cd07023">
    <property type="entry name" value="S49_Sppa_N_C"/>
    <property type="match status" value="1"/>
</dbReference>
<dbReference type="AlphaFoldDB" id="A0A7Y6TUN2"/>
<feature type="active site" description="Proton donor/acceptor" evidence="7">
    <location>
        <position position="203"/>
    </location>
</feature>
<dbReference type="RefSeq" id="WP_176064886.1">
    <property type="nucleotide sequence ID" value="NZ_JABWMJ010000001.1"/>
</dbReference>
<comment type="similarity">
    <text evidence="2">Belongs to the peptidase S49 family.</text>
</comment>
<evidence type="ECO:0000256" key="3">
    <source>
        <dbReference type="ARBA" id="ARBA00022670"/>
    </source>
</evidence>
<feature type="active site" description="Nucleophile" evidence="7">
    <location>
        <position position="404"/>
    </location>
</feature>
<evidence type="ECO:0000256" key="6">
    <source>
        <dbReference type="ARBA" id="ARBA00023136"/>
    </source>
</evidence>
<dbReference type="GO" id="GO:0016020">
    <property type="term" value="C:membrane"/>
    <property type="evidence" value="ECO:0007669"/>
    <property type="project" value="UniProtKB-SubCell"/>
</dbReference>
<comment type="subcellular location">
    <subcellularLocation>
        <location evidence="1">Membrane</location>
    </subcellularLocation>
</comment>
<keyword evidence="3" id="KW-0645">Protease</keyword>
<dbReference type="NCBIfam" id="TIGR00706">
    <property type="entry name" value="SppA_dom"/>
    <property type="match status" value="1"/>
</dbReference>
<dbReference type="InterPro" id="IPR004635">
    <property type="entry name" value="Pept_S49_SppA"/>
</dbReference>
<keyword evidence="4" id="KW-0378">Hydrolase</keyword>
<dbReference type="GO" id="GO:0006465">
    <property type="term" value="P:signal peptide processing"/>
    <property type="evidence" value="ECO:0007669"/>
    <property type="project" value="InterPro"/>
</dbReference>
<dbReference type="InterPro" id="IPR029045">
    <property type="entry name" value="ClpP/crotonase-like_dom_sf"/>
</dbReference>
<dbReference type="EMBL" id="JABWMJ010000001">
    <property type="protein sequence ID" value="NUZ04160.1"/>
    <property type="molecule type" value="Genomic_DNA"/>
</dbReference>
<evidence type="ECO:0000259" key="8">
    <source>
        <dbReference type="Pfam" id="PF01343"/>
    </source>
</evidence>
<dbReference type="SUPFAM" id="SSF52096">
    <property type="entry name" value="ClpP/crotonase"/>
    <property type="match status" value="2"/>
</dbReference>
<gene>
    <name evidence="9" type="primary">sppA</name>
    <name evidence="9" type="ORF">HQN59_00145</name>
</gene>
<evidence type="ECO:0000313" key="10">
    <source>
        <dbReference type="Proteomes" id="UP000529637"/>
    </source>
</evidence>
<dbReference type="PIRSF" id="PIRSF001217">
    <property type="entry name" value="Protease_4_SppA"/>
    <property type="match status" value="1"/>
</dbReference>
<proteinExistence type="inferred from homology"/>
<evidence type="ECO:0000256" key="7">
    <source>
        <dbReference type="PIRSR" id="PIRSR001217-1"/>
    </source>
</evidence>
<organism evidence="9 10">
    <name type="scientific">Piscinibacter koreensis</name>
    <dbReference type="NCBI Taxonomy" id="2742824"/>
    <lineage>
        <taxon>Bacteria</taxon>
        <taxon>Pseudomonadati</taxon>
        <taxon>Pseudomonadota</taxon>
        <taxon>Betaproteobacteria</taxon>
        <taxon>Burkholderiales</taxon>
        <taxon>Sphaerotilaceae</taxon>
        <taxon>Piscinibacter</taxon>
    </lineage>
</organism>
<dbReference type="PANTHER" id="PTHR33209">
    <property type="entry name" value="PROTEASE 4"/>
    <property type="match status" value="1"/>
</dbReference>
<keyword evidence="6" id="KW-0472">Membrane</keyword>
<dbReference type="PANTHER" id="PTHR33209:SF1">
    <property type="entry name" value="PEPTIDASE S49 DOMAIN-CONTAINING PROTEIN"/>
    <property type="match status" value="1"/>
</dbReference>
<keyword evidence="5" id="KW-0720">Serine protease</keyword>
<dbReference type="NCBIfam" id="TIGR00705">
    <property type="entry name" value="SppA_67K"/>
    <property type="match status" value="1"/>
</dbReference>